<reference evidence="1 2" key="1">
    <citation type="submission" date="2019-04" db="EMBL/GenBank/DDBJ databases">
        <title>An improved genome assembly and genetic linkage map for asparagus bean, Vigna unguiculata ssp. sesquipedialis.</title>
        <authorList>
            <person name="Xia Q."/>
            <person name="Zhang R."/>
            <person name="Dong Y."/>
        </authorList>
    </citation>
    <scope>NUCLEOTIDE SEQUENCE [LARGE SCALE GENOMIC DNA]</scope>
    <source>
        <tissue evidence="1">Leaf</tissue>
    </source>
</reference>
<organism evidence="1 2">
    <name type="scientific">Vigna unguiculata</name>
    <name type="common">Cowpea</name>
    <dbReference type="NCBI Taxonomy" id="3917"/>
    <lineage>
        <taxon>Eukaryota</taxon>
        <taxon>Viridiplantae</taxon>
        <taxon>Streptophyta</taxon>
        <taxon>Embryophyta</taxon>
        <taxon>Tracheophyta</taxon>
        <taxon>Spermatophyta</taxon>
        <taxon>Magnoliopsida</taxon>
        <taxon>eudicotyledons</taxon>
        <taxon>Gunneridae</taxon>
        <taxon>Pentapetalae</taxon>
        <taxon>rosids</taxon>
        <taxon>fabids</taxon>
        <taxon>Fabales</taxon>
        <taxon>Fabaceae</taxon>
        <taxon>Papilionoideae</taxon>
        <taxon>50 kb inversion clade</taxon>
        <taxon>NPAAA clade</taxon>
        <taxon>indigoferoid/millettioid clade</taxon>
        <taxon>Phaseoleae</taxon>
        <taxon>Vigna</taxon>
    </lineage>
</organism>
<dbReference type="AlphaFoldDB" id="A0A4D6M581"/>
<accession>A0A4D6M581</accession>
<gene>
    <name evidence="1" type="ORF">DEO72_LG6g1047</name>
</gene>
<sequence length="139" mass="15682">MVEDMVVAATRNLDELQICGGCVMCDAPPFWCAELLQWFFCCCSEQVLVLRGLSALLREARVFTTVLKFRGRFMWKKMMVAARDEGARTSPLPPWFPCGEDDSRWWPQGVGIRIRLIGAVMVDDGSGSCRGWWCVAVRG</sequence>
<keyword evidence="2" id="KW-1185">Reference proteome</keyword>
<proteinExistence type="predicted"/>
<protein>
    <submittedName>
        <fullName evidence="1">Uncharacterized protein</fullName>
    </submittedName>
</protein>
<dbReference type="Proteomes" id="UP000501690">
    <property type="component" value="Linkage Group LG6"/>
</dbReference>
<dbReference type="EMBL" id="CP039350">
    <property type="protein sequence ID" value="QCD96345.1"/>
    <property type="molecule type" value="Genomic_DNA"/>
</dbReference>
<evidence type="ECO:0000313" key="1">
    <source>
        <dbReference type="EMBL" id="QCD96345.1"/>
    </source>
</evidence>
<evidence type="ECO:0000313" key="2">
    <source>
        <dbReference type="Proteomes" id="UP000501690"/>
    </source>
</evidence>
<name>A0A4D6M581_VIGUN</name>